<dbReference type="InterPro" id="IPR049492">
    <property type="entry name" value="BD-FAE-like_dom"/>
</dbReference>
<feature type="domain" description="BD-FAE-like" evidence="2">
    <location>
        <begin position="72"/>
        <end position="271"/>
    </location>
</feature>
<reference evidence="3 4" key="1">
    <citation type="submission" date="2016-11" db="EMBL/GenBank/DDBJ databases">
        <authorList>
            <person name="Jaros S."/>
            <person name="Januszkiewicz K."/>
            <person name="Wedrychowicz H."/>
        </authorList>
    </citation>
    <scope>NUCLEOTIDE SEQUENCE [LARGE SCALE GENOMIC DNA]</scope>
    <source>
        <strain evidence="3 4">DSM 26910</strain>
    </source>
</reference>
<accession>A0A1M4T7K1</accession>
<dbReference type="STRING" id="1484053.SAMN05444274_101279"/>
<organism evidence="3 4">
    <name type="scientific">Mariniphaga anaerophila</name>
    <dbReference type="NCBI Taxonomy" id="1484053"/>
    <lineage>
        <taxon>Bacteria</taxon>
        <taxon>Pseudomonadati</taxon>
        <taxon>Bacteroidota</taxon>
        <taxon>Bacteroidia</taxon>
        <taxon>Marinilabiliales</taxon>
        <taxon>Prolixibacteraceae</taxon>
        <taxon>Mariniphaga</taxon>
    </lineage>
</organism>
<evidence type="ECO:0000256" key="1">
    <source>
        <dbReference type="ARBA" id="ARBA00022801"/>
    </source>
</evidence>
<evidence type="ECO:0000313" key="4">
    <source>
        <dbReference type="Proteomes" id="UP000184164"/>
    </source>
</evidence>
<dbReference type="PANTHER" id="PTHR48081:SF6">
    <property type="entry name" value="PEPTIDASE S9 PROLYL OLIGOPEPTIDASE CATALYTIC DOMAIN-CONTAINING PROTEIN"/>
    <property type="match status" value="1"/>
</dbReference>
<dbReference type="InterPro" id="IPR029058">
    <property type="entry name" value="AB_hydrolase_fold"/>
</dbReference>
<proteinExistence type="predicted"/>
<dbReference type="Gene3D" id="3.40.50.1820">
    <property type="entry name" value="alpha/beta hydrolase"/>
    <property type="match status" value="1"/>
</dbReference>
<protein>
    <submittedName>
        <fullName evidence="3">Acetyl esterase/lipase</fullName>
    </submittedName>
</protein>
<dbReference type="InterPro" id="IPR050300">
    <property type="entry name" value="GDXG_lipolytic_enzyme"/>
</dbReference>
<sequence length="314" mass="34920">MNPTTLNRKTKKMSNQMKFAVLVFSILFLNFSSVNGQTVMPLYESEIPGEKVHVNGERNENGIYFAVSKPDLTVYLPQNSDTKKTAVVICPGGGYSAVCASYEGHKIAREMNQKGVAAFVLKYRLPDDNTSSNKTIAPLQDAQQAIKIVRDNADKWGIDPTRIGIMGFSAGGHLASTAGTHFSKNYIENKEGTSLRPDFMILVYPVISMQADLTHKGSRDNLLGTDPDNELVELFSNEKQVTEKTPPAFITHAEDDDVVLVENSIRFFEALKAQNVSADMHLFSKGKHGYPLEPAASNWLSYVFMWMNEQRLTD</sequence>
<dbReference type="GO" id="GO:0016787">
    <property type="term" value="F:hydrolase activity"/>
    <property type="evidence" value="ECO:0007669"/>
    <property type="project" value="UniProtKB-KW"/>
</dbReference>
<name>A0A1M4T7K1_9BACT</name>
<dbReference type="Proteomes" id="UP000184164">
    <property type="component" value="Unassembled WGS sequence"/>
</dbReference>
<evidence type="ECO:0000259" key="2">
    <source>
        <dbReference type="Pfam" id="PF20434"/>
    </source>
</evidence>
<dbReference type="Pfam" id="PF20434">
    <property type="entry name" value="BD-FAE"/>
    <property type="match status" value="1"/>
</dbReference>
<dbReference type="EMBL" id="FQUM01000001">
    <property type="protein sequence ID" value="SHE40405.1"/>
    <property type="molecule type" value="Genomic_DNA"/>
</dbReference>
<keyword evidence="1" id="KW-0378">Hydrolase</keyword>
<dbReference type="AlphaFoldDB" id="A0A1M4T7K1"/>
<keyword evidence="4" id="KW-1185">Reference proteome</keyword>
<dbReference type="SUPFAM" id="SSF53474">
    <property type="entry name" value="alpha/beta-Hydrolases"/>
    <property type="match status" value="1"/>
</dbReference>
<evidence type="ECO:0000313" key="3">
    <source>
        <dbReference type="EMBL" id="SHE40405.1"/>
    </source>
</evidence>
<dbReference type="PANTHER" id="PTHR48081">
    <property type="entry name" value="AB HYDROLASE SUPERFAMILY PROTEIN C4A8.06C"/>
    <property type="match status" value="1"/>
</dbReference>
<gene>
    <name evidence="3" type="ORF">SAMN05444274_101279</name>
</gene>